<dbReference type="GO" id="GO:0003700">
    <property type="term" value="F:DNA-binding transcription factor activity"/>
    <property type="evidence" value="ECO:0007669"/>
    <property type="project" value="InterPro"/>
</dbReference>
<feature type="compositionally biased region" description="Basic residues" evidence="1">
    <location>
        <begin position="418"/>
        <end position="432"/>
    </location>
</feature>
<reference evidence="3" key="1">
    <citation type="journal article" date="2021" name="Genome Biol. Evol.">
        <title>The assembled and annotated genome of the fairy-ring fungus Marasmius oreades.</title>
        <authorList>
            <person name="Hiltunen M."/>
            <person name="Ament-Velasquez S.L."/>
            <person name="Johannesson H."/>
        </authorList>
    </citation>
    <scope>NUCLEOTIDE SEQUENCE</scope>
    <source>
        <strain evidence="3">03SP1</strain>
    </source>
</reference>
<evidence type="ECO:0000259" key="2">
    <source>
        <dbReference type="PROSITE" id="PS50254"/>
    </source>
</evidence>
<dbReference type="RefSeq" id="XP_043013548.1">
    <property type="nucleotide sequence ID" value="XM_043148946.1"/>
</dbReference>
<dbReference type="EMBL" id="CM032182">
    <property type="protein sequence ID" value="KAG7097078.1"/>
    <property type="molecule type" value="Genomic_DNA"/>
</dbReference>
<feature type="compositionally biased region" description="Low complexity" evidence="1">
    <location>
        <begin position="148"/>
        <end position="161"/>
    </location>
</feature>
<organism evidence="3 4">
    <name type="scientific">Marasmius oreades</name>
    <name type="common">fairy-ring Marasmius</name>
    <dbReference type="NCBI Taxonomy" id="181124"/>
    <lineage>
        <taxon>Eukaryota</taxon>
        <taxon>Fungi</taxon>
        <taxon>Dikarya</taxon>
        <taxon>Basidiomycota</taxon>
        <taxon>Agaricomycotina</taxon>
        <taxon>Agaricomycetes</taxon>
        <taxon>Agaricomycetidae</taxon>
        <taxon>Agaricales</taxon>
        <taxon>Marasmiineae</taxon>
        <taxon>Marasmiaceae</taxon>
        <taxon>Marasmius</taxon>
    </lineage>
</organism>
<sequence length="495" mass="54901">MKGSSLFSPRTWRKKSLQRTTSETVSSSVHDHYNNSKLSSDSIWAVPDTYYVSHARSAINLRSSELSEDDDTPRPSLCLAKSSSKSAILILDDSASSGLPRQSPRRPQRPPSLNLERPEPIPQSHTQPKTSPIEPVAERRRASSSNRPLPHLTTPLLPPSLNLEKSQPTSRSHTPLKTLVINLPVAEKSVPSLSRHHSHLDTPNHLFTTRLRPQGCVPELDGVWKGFLEELEEDLHTLSGNSTNIRSPSTSRPRSRSNTTPCPSRTKRFQDLPPSPHFDKRKFDIPQNTSLTHADYSSDGEGSEASSSTADLLISLSLFPTPPPLRIRKKEVIRSLELRIRPGERPCPSSPGQSSSDSTPVTTPTTFPPLSLKSTSPKRSKFQEPSRPSHTPHTISAPERPVANRSSPSASLIQTKLRPSRSFHHPPLKHLRPFPTLHRTTSSELVSSSRAPQNQLKEGIWRSFPISHSSPSYLQSRGRKPTPSVYTPVQWGIAV</sequence>
<feature type="compositionally biased region" description="Low complexity" evidence="1">
    <location>
        <begin position="297"/>
        <end position="306"/>
    </location>
</feature>
<feature type="region of interest" description="Disordered" evidence="1">
    <location>
        <begin position="239"/>
        <end position="306"/>
    </location>
</feature>
<protein>
    <recommendedName>
        <fullName evidence="2">RHD domain-containing protein</fullName>
    </recommendedName>
</protein>
<keyword evidence="4" id="KW-1185">Reference proteome</keyword>
<dbReference type="Proteomes" id="UP001049176">
    <property type="component" value="Chromosome 2"/>
</dbReference>
<feature type="region of interest" description="Disordered" evidence="1">
    <location>
        <begin position="1"/>
        <end position="38"/>
    </location>
</feature>
<feature type="compositionally biased region" description="Polar residues" evidence="1">
    <location>
        <begin position="18"/>
        <end position="28"/>
    </location>
</feature>
<feature type="compositionally biased region" description="Polar residues" evidence="1">
    <location>
        <begin position="404"/>
        <end position="414"/>
    </location>
</feature>
<dbReference type="GeneID" id="66073540"/>
<proteinExistence type="predicted"/>
<evidence type="ECO:0000313" key="4">
    <source>
        <dbReference type="Proteomes" id="UP001049176"/>
    </source>
</evidence>
<dbReference type="PROSITE" id="PS50254">
    <property type="entry name" value="REL_2"/>
    <property type="match status" value="1"/>
</dbReference>
<evidence type="ECO:0000256" key="1">
    <source>
        <dbReference type="SAM" id="MobiDB-lite"/>
    </source>
</evidence>
<feature type="compositionally biased region" description="Polar residues" evidence="1">
    <location>
        <begin position="163"/>
        <end position="175"/>
    </location>
</feature>
<accession>A0A9P8AD31</accession>
<dbReference type="InterPro" id="IPR011539">
    <property type="entry name" value="RHD_DNA_bind_dom"/>
</dbReference>
<feature type="region of interest" description="Disordered" evidence="1">
    <location>
        <begin position="94"/>
        <end position="176"/>
    </location>
</feature>
<feature type="region of interest" description="Disordered" evidence="1">
    <location>
        <begin position="339"/>
        <end position="435"/>
    </location>
</feature>
<feature type="compositionally biased region" description="Low complexity" evidence="1">
    <location>
        <begin position="241"/>
        <end position="264"/>
    </location>
</feature>
<comment type="caution">
    <text evidence="3">The sequence shown here is derived from an EMBL/GenBank/DDBJ whole genome shotgun (WGS) entry which is preliminary data.</text>
</comment>
<feature type="compositionally biased region" description="Low complexity" evidence="1">
    <location>
        <begin position="346"/>
        <end position="377"/>
    </location>
</feature>
<dbReference type="AlphaFoldDB" id="A0A9P8AD31"/>
<dbReference type="OrthoDB" id="2961624at2759"/>
<gene>
    <name evidence="3" type="ORF">E1B28_004464</name>
</gene>
<name>A0A9P8AD31_9AGAR</name>
<evidence type="ECO:0000313" key="3">
    <source>
        <dbReference type="EMBL" id="KAG7097078.1"/>
    </source>
</evidence>
<dbReference type="KEGG" id="more:E1B28_004464"/>
<feature type="domain" description="RHD" evidence="2">
    <location>
        <begin position="320"/>
        <end position="372"/>
    </location>
</feature>
<dbReference type="GO" id="GO:0003677">
    <property type="term" value="F:DNA binding"/>
    <property type="evidence" value="ECO:0007669"/>
    <property type="project" value="InterPro"/>
</dbReference>